<keyword evidence="2" id="KW-1185">Reference proteome</keyword>
<evidence type="ECO:0000313" key="1">
    <source>
        <dbReference type="EMBL" id="MBB3210509.1"/>
    </source>
</evidence>
<accession>A0A7W5E5D9</accession>
<protein>
    <submittedName>
        <fullName evidence="1">Uncharacterized protein</fullName>
    </submittedName>
</protein>
<dbReference type="RefSeq" id="WP_390854899.1">
    <property type="nucleotide sequence ID" value="NZ_JACHXU010000040.1"/>
</dbReference>
<reference evidence="1 2" key="1">
    <citation type="submission" date="2020-08" db="EMBL/GenBank/DDBJ databases">
        <title>Genomic Encyclopedia of Type Strains, Phase III (KMG-III): the genomes of soil and plant-associated and newly described type strains.</title>
        <authorList>
            <person name="Whitman W."/>
        </authorList>
    </citation>
    <scope>NUCLEOTIDE SEQUENCE [LARGE SCALE GENOMIC DNA]</scope>
    <source>
        <strain evidence="1 2">CECT 8075</strain>
    </source>
</reference>
<organism evidence="1 2">
    <name type="scientific">Aporhodopirellula rubra</name>
    <dbReference type="NCBI Taxonomy" id="980271"/>
    <lineage>
        <taxon>Bacteria</taxon>
        <taxon>Pseudomonadati</taxon>
        <taxon>Planctomycetota</taxon>
        <taxon>Planctomycetia</taxon>
        <taxon>Pirellulales</taxon>
        <taxon>Pirellulaceae</taxon>
        <taxon>Aporhodopirellula</taxon>
    </lineage>
</organism>
<dbReference type="Proteomes" id="UP000536179">
    <property type="component" value="Unassembled WGS sequence"/>
</dbReference>
<dbReference type="InterPro" id="IPR046895">
    <property type="entry name" value="ABC-3C_MC8"/>
</dbReference>
<dbReference type="Pfam" id="PF20295">
    <property type="entry name" value="MC8"/>
    <property type="match status" value="1"/>
</dbReference>
<dbReference type="EMBL" id="JACHXU010000040">
    <property type="protein sequence ID" value="MBB3210509.1"/>
    <property type="molecule type" value="Genomic_DNA"/>
</dbReference>
<gene>
    <name evidence="1" type="ORF">FHS27_006356</name>
</gene>
<name>A0A7W5E5D9_9BACT</name>
<sequence length="78" mass="8698">MLRPNKHSDPQLTVLPVAGALLKQIKNKRLCTTAELRASLGKPESDRSPLLLPSVSLLFLLSLVEYRRKTDTLEYVGP</sequence>
<dbReference type="AlphaFoldDB" id="A0A7W5E5D9"/>
<proteinExistence type="predicted"/>
<evidence type="ECO:0000313" key="2">
    <source>
        <dbReference type="Proteomes" id="UP000536179"/>
    </source>
</evidence>
<comment type="caution">
    <text evidence="1">The sequence shown here is derived from an EMBL/GenBank/DDBJ whole genome shotgun (WGS) entry which is preliminary data.</text>
</comment>